<proteinExistence type="predicted"/>
<gene>
    <name evidence="2" type="ORF">CSUI_011561</name>
</gene>
<organism evidence="2 3">
    <name type="scientific">Cystoisospora suis</name>
    <dbReference type="NCBI Taxonomy" id="483139"/>
    <lineage>
        <taxon>Eukaryota</taxon>
        <taxon>Sar</taxon>
        <taxon>Alveolata</taxon>
        <taxon>Apicomplexa</taxon>
        <taxon>Conoidasida</taxon>
        <taxon>Coccidia</taxon>
        <taxon>Eucoccidiorida</taxon>
        <taxon>Eimeriorina</taxon>
        <taxon>Sarcocystidae</taxon>
        <taxon>Cystoisospora</taxon>
    </lineage>
</organism>
<feature type="compositionally biased region" description="Low complexity" evidence="1">
    <location>
        <begin position="103"/>
        <end position="116"/>
    </location>
</feature>
<dbReference type="VEuPathDB" id="ToxoDB:CSUI_011561"/>
<name>A0A2C6KAM9_9APIC</name>
<dbReference type="Proteomes" id="UP000221165">
    <property type="component" value="Unassembled WGS sequence"/>
</dbReference>
<feature type="compositionally biased region" description="Low complexity" evidence="1">
    <location>
        <begin position="13"/>
        <end position="35"/>
    </location>
</feature>
<feature type="compositionally biased region" description="Polar residues" evidence="1">
    <location>
        <begin position="117"/>
        <end position="126"/>
    </location>
</feature>
<dbReference type="EMBL" id="MIGC01013700">
    <property type="protein sequence ID" value="PHJ14629.1"/>
    <property type="molecule type" value="Genomic_DNA"/>
</dbReference>
<keyword evidence="3" id="KW-1185">Reference proteome</keyword>
<feature type="region of interest" description="Disordered" evidence="1">
    <location>
        <begin position="12"/>
        <end position="36"/>
    </location>
</feature>
<evidence type="ECO:0000256" key="1">
    <source>
        <dbReference type="SAM" id="MobiDB-lite"/>
    </source>
</evidence>
<sequence>AATIAKFVTQECSTPFSSSSTSTSSPSSSPSSPSSDLAVAFDSSLCSTEGVETLVVSVFISGLLLTLVGSLRISRRENSSQGLERPGCLGSAFSPPSSWRDGSTSPGSAGVSLSSSRLQYPHTNYR</sequence>
<evidence type="ECO:0000313" key="3">
    <source>
        <dbReference type="Proteomes" id="UP000221165"/>
    </source>
</evidence>
<feature type="non-terminal residue" evidence="2">
    <location>
        <position position="1"/>
    </location>
</feature>
<reference evidence="2 3" key="1">
    <citation type="journal article" date="2017" name="Int. J. Parasitol.">
        <title>The genome of the protozoan parasite Cystoisospora suis and a reverse vaccinology approach to identify vaccine candidates.</title>
        <authorList>
            <person name="Palmieri N."/>
            <person name="Shrestha A."/>
            <person name="Ruttkowski B."/>
            <person name="Beck T."/>
            <person name="Vogl C."/>
            <person name="Tomley F."/>
            <person name="Blake D.P."/>
            <person name="Joachim A."/>
        </authorList>
    </citation>
    <scope>NUCLEOTIDE SEQUENCE [LARGE SCALE GENOMIC DNA]</scope>
    <source>
        <strain evidence="2 3">Wien I</strain>
    </source>
</reference>
<dbReference type="GeneID" id="94434870"/>
<accession>A0A2C6KAM9</accession>
<dbReference type="AlphaFoldDB" id="A0A2C6KAM9"/>
<protein>
    <submittedName>
        <fullName evidence="2">Uncharacterized protein</fullName>
    </submittedName>
</protein>
<evidence type="ECO:0000313" key="2">
    <source>
        <dbReference type="EMBL" id="PHJ14629.1"/>
    </source>
</evidence>
<feature type="region of interest" description="Disordered" evidence="1">
    <location>
        <begin position="76"/>
        <end position="126"/>
    </location>
</feature>
<dbReference type="RefSeq" id="XP_067916365.1">
    <property type="nucleotide sequence ID" value="XM_068071659.1"/>
</dbReference>
<comment type="caution">
    <text evidence="2">The sequence shown here is derived from an EMBL/GenBank/DDBJ whole genome shotgun (WGS) entry which is preliminary data.</text>
</comment>